<dbReference type="AlphaFoldDB" id="A0A1M4ZDM0"/>
<keyword evidence="1" id="KW-0472">Membrane</keyword>
<proteinExistence type="predicted"/>
<reference evidence="2 3" key="1">
    <citation type="submission" date="2016-11" db="EMBL/GenBank/DDBJ databases">
        <authorList>
            <person name="Jaros S."/>
            <person name="Januszkiewicz K."/>
            <person name="Wedrychowicz H."/>
        </authorList>
    </citation>
    <scope>NUCLEOTIDE SEQUENCE [LARGE SCALE GENOMIC DNA]</scope>
    <source>
        <strain evidence="2 3">DSM 2631</strain>
    </source>
</reference>
<dbReference type="InterPro" id="IPR001872">
    <property type="entry name" value="Peptidase_A8"/>
</dbReference>
<gene>
    <name evidence="2" type="ORF">SAMN05443638_1435</name>
</gene>
<keyword evidence="1" id="KW-0812">Transmembrane</keyword>
<evidence type="ECO:0000313" key="2">
    <source>
        <dbReference type="EMBL" id="SHF16068.1"/>
    </source>
</evidence>
<feature type="transmembrane region" description="Helical" evidence="1">
    <location>
        <begin position="68"/>
        <end position="90"/>
    </location>
</feature>
<evidence type="ECO:0000256" key="1">
    <source>
        <dbReference type="SAM" id="Phobius"/>
    </source>
</evidence>
<accession>A0A1M4ZDM0</accession>
<feature type="transmembrane region" description="Helical" evidence="1">
    <location>
        <begin position="7"/>
        <end position="29"/>
    </location>
</feature>
<evidence type="ECO:0000313" key="3">
    <source>
        <dbReference type="Proteomes" id="UP000184035"/>
    </source>
</evidence>
<keyword evidence="1" id="KW-1133">Transmembrane helix</keyword>
<feature type="transmembrane region" description="Helical" evidence="1">
    <location>
        <begin position="197"/>
        <end position="216"/>
    </location>
</feature>
<dbReference type="GO" id="GO:0004190">
    <property type="term" value="F:aspartic-type endopeptidase activity"/>
    <property type="evidence" value="ECO:0007669"/>
    <property type="project" value="InterPro"/>
</dbReference>
<feature type="transmembrane region" description="Helical" evidence="1">
    <location>
        <begin position="155"/>
        <end position="177"/>
    </location>
</feature>
<protein>
    <submittedName>
        <fullName evidence="2">Signal peptidase II</fullName>
    </submittedName>
</protein>
<keyword evidence="3" id="KW-1185">Reference proteome</keyword>
<feature type="transmembrane region" description="Helical" evidence="1">
    <location>
        <begin position="35"/>
        <end position="56"/>
    </location>
</feature>
<dbReference type="GO" id="GO:0006508">
    <property type="term" value="P:proteolysis"/>
    <property type="evidence" value="ECO:0007669"/>
    <property type="project" value="InterPro"/>
</dbReference>
<dbReference type="EMBL" id="FQVM01000043">
    <property type="protein sequence ID" value="SHF16068.1"/>
    <property type="molecule type" value="Genomic_DNA"/>
</dbReference>
<dbReference type="STRING" id="1533.SAMN05443638_1435"/>
<organism evidence="2 3">
    <name type="scientific">Clostridium fallax</name>
    <dbReference type="NCBI Taxonomy" id="1533"/>
    <lineage>
        <taxon>Bacteria</taxon>
        <taxon>Bacillati</taxon>
        <taxon>Bacillota</taxon>
        <taxon>Clostridia</taxon>
        <taxon>Eubacteriales</taxon>
        <taxon>Clostridiaceae</taxon>
        <taxon>Clostridium</taxon>
    </lineage>
</organism>
<name>A0A1M4ZDM0_9CLOT</name>
<sequence length="250" mass="29285">MNKKKLITIGILPFMWFLYFLFELITGRIQSNYHIFFNILMCVIFALTGYIIYTIGIKFPKGFSSKSLVILFFILFLLDQGGKLIIKLFFFHKDFYIIDNFLSFHPIINSEGSWLNARFGTNVSFGFLIFLNIIALIIFWEGYRYYKKLGHRDSWSDLCIVFIMAGCICSLIDKIFYGGSLDFIGISDLFIADLKDIYINLAVFLFILTVYFNGFLNDDEKSTLKDDIQSIKKFFKFIKEDIQSQFKSKN</sequence>
<dbReference type="Proteomes" id="UP000184035">
    <property type="component" value="Unassembled WGS sequence"/>
</dbReference>
<feature type="transmembrane region" description="Helical" evidence="1">
    <location>
        <begin position="123"/>
        <end position="143"/>
    </location>
</feature>
<dbReference type="RefSeq" id="WP_072897801.1">
    <property type="nucleotide sequence ID" value="NZ_FQVM01000043.1"/>
</dbReference>
<dbReference type="Pfam" id="PF01252">
    <property type="entry name" value="Peptidase_A8"/>
    <property type="match status" value="1"/>
</dbReference>
<dbReference type="GO" id="GO:0016020">
    <property type="term" value="C:membrane"/>
    <property type="evidence" value="ECO:0007669"/>
    <property type="project" value="InterPro"/>
</dbReference>
<dbReference type="OrthoDB" id="1653128at2"/>